<evidence type="ECO:0000313" key="6">
    <source>
        <dbReference type="EMBL" id="KER32787.1"/>
    </source>
</evidence>
<dbReference type="GO" id="GO:0000774">
    <property type="term" value="F:adenyl-nucleotide exchange factor activity"/>
    <property type="evidence" value="ECO:0007669"/>
    <property type="project" value="InterPro"/>
</dbReference>
<dbReference type="Pfam" id="PF01025">
    <property type="entry name" value="GrpE"/>
    <property type="match status" value="1"/>
</dbReference>
<organism evidence="6 7">
    <name type="scientific">Opisthorchis viverrini</name>
    <name type="common">Southeast Asian liver fluke</name>
    <dbReference type="NCBI Taxonomy" id="6198"/>
    <lineage>
        <taxon>Eukaryota</taxon>
        <taxon>Metazoa</taxon>
        <taxon>Spiralia</taxon>
        <taxon>Lophotrochozoa</taxon>
        <taxon>Platyhelminthes</taxon>
        <taxon>Trematoda</taxon>
        <taxon>Digenea</taxon>
        <taxon>Opisthorchiida</taxon>
        <taxon>Opisthorchiata</taxon>
        <taxon>Opisthorchiidae</taxon>
        <taxon>Opisthorchis</taxon>
    </lineage>
</organism>
<comment type="subcellular location">
    <subcellularLocation>
        <location evidence="3">Mitochondrion matrix</location>
    </subcellularLocation>
</comment>
<dbReference type="GO" id="GO:0001405">
    <property type="term" value="C:PAM complex, Tim23 associated import motor"/>
    <property type="evidence" value="ECO:0007669"/>
    <property type="project" value="TreeGrafter"/>
</dbReference>
<keyword evidence="2 3" id="KW-0143">Chaperone</keyword>
<proteinExistence type="inferred from homology"/>
<dbReference type="RefSeq" id="XP_009163514.1">
    <property type="nucleotide sequence ID" value="XM_009165250.1"/>
</dbReference>
<evidence type="ECO:0000256" key="2">
    <source>
        <dbReference type="ARBA" id="ARBA00023186"/>
    </source>
</evidence>
<dbReference type="Proteomes" id="UP000054324">
    <property type="component" value="Unassembled WGS sequence"/>
</dbReference>
<dbReference type="AlphaFoldDB" id="A0A075A3F4"/>
<dbReference type="GO" id="GO:0030150">
    <property type="term" value="P:protein import into mitochondrial matrix"/>
    <property type="evidence" value="ECO:0007669"/>
    <property type="project" value="TreeGrafter"/>
</dbReference>
<dbReference type="CDD" id="cd00446">
    <property type="entry name" value="GrpE"/>
    <property type="match status" value="1"/>
</dbReference>
<dbReference type="SUPFAM" id="SSF58014">
    <property type="entry name" value="Coiled-coil domain of nucleotide exchange factor GrpE"/>
    <property type="match status" value="1"/>
</dbReference>
<dbReference type="PANTHER" id="PTHR21237:SF23">
    <property type="entry name" value="GRPE PROTEIN HOMOLOG, MITOCHONDRIAL"/>
    <property type="match status" value="1"/>
</dbReference>
<dbReference type="KEGG" id="ovi:T265_01265"/>
<evidence type="ECO:0000256" key="1">
    <source>
        <dbReference type="ARBA" id="ARBA00009054"/>
    </source>
</evidence>
<comment type="similarity">
    <text evidence="1 4">Belongs to the GrpE family.</text>
</comment>
<dbReference type="PROSITE" id="PS01071">
    <property type="entry name" value="GRPE"/>
    <property type="match status" value="1"/>
</dbReference>
<dbReference type="GO" id="GO:0042803">
    <property type="term" value="F:protein homodimerization activity"/>
    <property type="evidence" value="ECO:0007669"/>
    <property type="project" value="InterPro"/>
</dbReference>
<sequence length="346" mass="39034">MLYQFPNQQDWMDSNPNLMLTNGVVDKFVYLDSCVSSGGLAKDDISLRIWKARAAFVDLRHLWLRRDISLSARGRVCKSAALYGSETWSLRAKDVKILVSIFQTLTLLIASAVQLTPSFFGLLCPIYASMAISRTTALSCLVRLTRFQPHRLISSKLSSSPKDDAPSQPESETDKKILDVENDLQALQTEYKKLATAHSQLEDKYKRALAESENMRKRFMRQIDEAKMFAVQSFCKDLLDVADVLTKATNSAPADQLVPGVNPHFANLYEGLKLTEQQMLQVFERNHLVRIQPAEGDQFDPNFHEAVFQAPRQDGKEPNTIAVVTKIGYKLYDRPLRPAYVGVFGP</sequence>
<dbReference type="PANTHER" id="PTHR21237">
    <property type="entry name" value="GRPE PROTEIN"/>
    <property type="match status" value="1"/>
</dbReference>
<dbReference type="GO" id="GO:0051087">
    <property type="term" value="F:protein-folding chaperone binding"/>
    <property type="evidence" value="ECO:0007669"/>
    <property type="project" value="InterPro"/>
</dbReference>
<dbReference type="PRINTS" id="PR00773">
    <property type="entry name" value="GRPEPROTEIN"/>
</dbReference>
<dbReference type="GO" id="GO:0006457">
    <property type="term" value="P:protein folding"/>
    <property type="evidence" value="ECO:0007669"/>
    <property type="project" value="InterPro"/>
</dbReference>
<protein>
    <recommendedName>
        <fullName evidence="3">GrpE protein homolog</fullName>
    </recommendedName>
</protein>
<dbReference type="STRING" id="6198.A0A075A3F4"/>
<reference evidence="6 7" key="1">
    <citation type="submission" date="2013-11" db="EMBL/GenBank/DDBJ databases">
        <title>Opisthorchis viverrini - life in the bile duct.</title>
        <authorList>
            <person name="Young N.D."/>
            <person name="Nagarajan N."/>
            <person name="Lin S.J."/>
            <person name="Korhonen P.K."/>
            <person name="Jex A.R."/>
            <person name="Hall R.S."/>
            <person name="Safavi-Hemami H."/>
            <person name="Kaewkong W."/>
            <person name="Bertrand D."/>
            <person name="Gao S."/>
            <person name="Seet Q."/>
            <person name="Wongkham S."/>
            <person name="Teh B.T."/>
            <person name="Wongkham C."/>
            <person name="Intapan P.M."/>
            <person name="Maleewong W."/>
            <person name="Yang X."/>
            <person name="Hu M."/>
            <person name="Wang Z."/>
            <person name="Hofmann A."/>
            <person name="Sternberg P.W."/>
            <person name="Tan P."/>
            <person name="Wang J."/>
            <person name="Gasser R.B."/>
        </authorList>
    </citation>
    <scope>NUCLEOTIDE SEQUENCE [LARGE SCALE GENOMIC DNA]</scope>
</reference>
<dbReference type="InterPro" id="IPR009012">
    <property type="entry name" value="GrpE_head"/>
</dbReference>
<keyword evidence="7" id="KW-1185">Reference proteome</keyword>
<evidence type="ECO:0000313" key="7">
    <source>
        <dbReference type="Proteomes" id="UP000054324"/>
    </source>
</evidence>
<evidence type="ECO:0000256" key="5">
    <source>
        <dbReference type="SAM" id="MobiDB-lite"/>
    </source>
</evidence>
<gene>
    <name evidence="6" type="ORF">T265_01265</name>
</gene>
<dbReference type="InterPro" id="IPR013805">
    <property type="entry name" value="GrpE_CC"/>
</dbReference>
<dbReference type="SUPFAM" id="SSF51064">
    <property type="entry name" value="Head domain of nucleotide exchange factor GrpE"/>
    <property type="match status" value="1"/>
</dbReference>
<comment type="function">
    <text evidence="3">Essential component of the PAM complex, a complex required for the translocation of transit peptide-containing proteins from the inner membrane into the mitochondrial matrix in an ATP-dependent manner.</text>
</comment>
<dbReference type="CTD" id="20315453"/>
<feature type="region of interest" description="Disordered" evidence="5">
    <location>
        <begin position="155"/>
        <end position="176"/>
    </location>
</feature>
<dbReference type="GeneID" id="20315453"/>
<keyword evidence="3" id="KW-0496">Mitochondrion</keyword>
<evidence type="ECO:0000256" key="3">
    <source>
        <dbReference type="RuleBase" id="RU000640"/>
    </source>
</evidence>
<dbReference type="EMBL" id="KL596631">
    <property type="protein sequence ID" value="KER32787.1"/>
    <property type="molecule type" value="Genomic_DNA"/>
</dbReference>
<dbReference type="HAMAP" id="MF_01151">
    <property type="entry name" value="GrpE"/>
    <property type="match status" value="1"/>
</dbReference>
<dbReference type="InterPro" id="IPR000740">
    <property type="entry name" value="GrpE"/>
</dbReference>
<dbReference type="Gene3D" id="2.30.22.10">
    <property type="entry name" value="Head domain of nucleotide exchange factor GrpE"/>
    <property type="match status" value="1"/>
</dbReference>
<dbReference type="Gene3D" id="3.90.20.20">
    <property type="match status" value="1"/>
</dbReference>
<accession>A0A075A3F4</accession>
<dbReference type="GO" id="GO:0051082">
    <property type="term" value="F:unfolded protein binding"/>
    <property type="evidence" value="ECO:0007669"/>
    <property type="project" value="TreeGrafter"/>
</dbReference>
<dbReference type="OrthoDB" id="201635at2759"/>
<name>A0A075A3F4_OPIVI</name>
<evidence type="ECO:0000256" key="4">
    <source>
        <dbReference type="RuleBase" id="RU004478"/>
    </source>
</evidence>